<feature type="transmembrane region" description="Helical" evidence="2">
    <location>
        <begin position="139"/>
        <end position="157"/>
    </location>
</feature>
<name>A0A1H6B615_9ACTN</name>
<organism evidence="3 4">
    <name type="scientific">Actinacidiphila yanglinensis</name>
    <dbReference type="NCBI Taxonomy" id="310779"/>
    <lineage>
        <taxon>Bacteria</taxon>
        <taxon>Bacillati</taxon>
        <taxon>Actinomycetota</taxon>
        <taxon>Actinomycetes</taxon>
        <taxon>Kitasatosporales</taxon>
        <taxon>Streptomycetaceae</taxon>
        <taxon>Actinacidiphila</taxon>
    </lineage>
</organism>
<sequence length="214" mass="23553">MNDRPPHARTPSSRTPTPGSRDTRSPRTRSPAARFRVVYGASPAHLLVLLASFAVCGYAAARLLQRDWFDVAKWVVGAALLHDLVLVPLYAVADWVLHRALRTPGPGPSAPPAPHKPSGATEDPPARDRTALRIAAVHHIRVPVFLSLLLLLVYWPLISRVRTHYAQATGLDPGVFLGRWVLITAGLLGASALLFAVRWWRMTRRPGRKGLTDR</sequence>
<feature type="compositionally biased region" description="Low complexity" evidence="1">
    <location>
        <begin position="9"/>
        <end position="20"/>
    </location>
</feature>
<gene>
    <name evidence="3" type="ORF">SAMN05216223_106266</name>
</gene>
<dbReference type="RefSeq" id="WP_407642841.1">
    <property type="nucleotide sequence ID" value="NZ_FNVU01000006.1"/>
</dbReference>
<accession>A0A1H6B615</accession>
<feature type="compositionally biased region" description="Pro residues" evidence="1">
    <location>
        <begin position="105"/>
        <end position="115"/>
    </location>
</feature>
<dbReference type="EMBL" id="FNVU01000006">
    <property type="protein sequence ID" value="SEG56291.1"/>
    <property type="molecule type" value="Genomic_DNA"/>
</dbReference>
<keyword evidence="2" id="KW-0812">Transmembrane</keyword>
<feature type="transmembrane region" description="Helical" evidence="2">
    <location>
        <begin position="177"/>
        <end position="200"/>
    </location>
</feature>
<dbReference type="Proteomes" id="UP000236754">
    <property type="component" value="Unassembled WGS sequence"/>
</dbReference>
<feature type="region of interest" description="Disordered" evidence="1">
    <location>
        <begin position="1"/>
        <end position="31"/>
    </location>
</feature>
<proteinExistence type="predicted"/>
<protein>
    <submittedName>
        <fullName evidence="3">Uncharacterized protein</fullName>
    </submittedName>
</protein>
<keyword evidence="2" id="KW-0472">Membrane</keyword>
<evidence type="ECO:0000256" key="1">
    <source>
        <dbReference type="SAM" id="MobiDB-lite"/>
    </source>
</evidence>
<reference evidence="3 4" key="1">
    <citation type="submission" date="2016-10" db="EMBL/GenBank/DDBJ databases">
        <authorList>
            <person name="de Groot N.N."/>
        </authorList>
    </citation>
    <scope>NUCLEOTIDE SEQUENCE [LARGE SCALE GENOMIC DNA]</scope>
    <source>
        <strain evidence="3 4">CGMCC 4.2023</strain>
    </source>
</reference>
<evidence type="ECO:0000256" key="2">
    <source>
        <dbReference type="SAM" id="Phobius"/>
    </source>
</evidence>
<feature type="region of interest" description="Disordered" evidence="1">
    <location>
        <begin position="105"/>
        <end position="126"/>
    </location>
</feature>
<keyword evidence="4" id="KW-1185">Reference proteome</keyword>
<feature type="transmembrane region" description="Helical" evidence="2">
    <location>
        <begin position="72"/>
        <end position="93"/>
    </location>
</feature>
<keyword evidence="2" id="KW-1133">Transmembrane helix</keyword>
<evidence type="ECO:0000313" key="3">
    <source>
        <dbReference type="EMBL" id="SEG56291.1"/>
    </source>
</evidence>
<feature type="transmembrane region" description="Helical" evidence="2">
    <location>
        <begin position="37"/>
        <end position="60"/>
    </location>
</feature>
<dbReference type="AlphaFoldDB" id="A0A1H6B615"/>
<evidence type="ECO:0000313" key="4">
    <source>
        <dbReference type="Proteomes" id="UP000236754"/>
    </source>
</evidence>